<dbReference type="InterPro" id="IPR019253">
    <property type="entry name" value="DUF2244_TM"/>
</dbReference>
<dbReference type="Pfam" id="PF10003">
    <property type="entry name" value="DUF2244"/>
    <property type="match status" value="1"/>
</dbReference>
<sequence>MADTLICIKSSQAVRGGWPLRRGLMSLIATRTEAGRTWVVRPNHSLSVAERKRVFVAMAVFSGTIALVFSYFGAWPVLPFTGFELALLWWALRCSEKTAEDFERIALASGQLTIETRHGALAERHEFRPYWAQLQYVKPPGQRGHRLLIRSHGREVEFGRMLTEEQKRVLAAELRQILGAAWPDKNHKETN</sequence>
<proteinExistence type="predicted"/>
<accession>A0A7D5N8V8</accession>
<keyword evidence="1" id="KW-0472">Membrane</keyword>
<dbReference type="Proteomes" id="UP000509684">
    <property type="component" value="Chromosome"/>
</dbReference>
<keyword evidence="1" id="KW-0812">Transmembrane</keyword>
<keyword evidence="1" id="KW-1133">Transmembrane helix</keyword>
<feature type="transmembrane region" description="Helical" evidence="1">
    <location>
        <begin position="54"/>
        <end position="78"/>
    </location>
</feature>
<evidence type="ECO:0000313" key="3">
    <source>
        <dbReference type="Proteomes" id="UP000509684"/>
    </source>
</evidence>
<reference evidence="2 3" key="1">
    <citation type="journal article" date="2019" name="Microbiome">
        <title>Annotated bacterial chromosomes from frame-shift-corrected long-read metagenomic data.</title>
        <authorList>
            <person name="Arumugam K."/>
            <person name="Bagci C."/>
            <person name="Bessarab I."/>
            <person name="Beier S."/>
            <person name="Buchfink B."/>
            <person name="Gorska A."/>
            <person name="Qiu G."/>
            <person name="Huson D.H."/>
            <person name="Williams R.B.H."/>
        </authorList>
    </citation>
    <scope>NUCLEOTIDE SEQUENCE [LARGE SCALE GENOMIC DNA]</scope>
    <source>
        <strain evidence="2">SSA1</strain>
    </source>
</reference>
<organism evidence="2 3">
    <name type="scientific">Candidatus Accumulibacter cognatus</name>
    <dbReference type="NCBI Taxonomy" id="2954383"/>
    <lineage>
        <taxon>Bacteria</taxon>
        <taxon>Pseudomonadati</taxon>
        <taxon>Pseudomonadota</taxon>
        <taxon>Betaproteobacteria</taxon>
        <taxon>Candidatus Accumulibacter</taxon>
    </lineage>
</organism>
<dbReference type="KEGG" id="acog:HWD57_02905"/>
<gene>
    <name evidence="2" type="ORF">HWD57_02905</name>
</gene>
<dbReference type="EMBL" id="CP058708">
    <property type="protein sequence ID" value="QLH48852.1"/>
    <property type="molecule type" value="Genomic_DNA"/>
</dbReference>
<dbReference type="AlphaFoldDB" id="A0A7D5N8V8"/>
<evidence type="ECO:0000313" key="2">
    <source>
        <dbReference type="EMBL" id="QLH48852.1"/>
    </source>
</evidence>
<protein>
    <submittedName>
        <fullName evidence="2">DUF2244 domain-containing protein</fullName>
    </submittedName>
</protein>
<name>A0A7D5N8V8_9PROT</name>
<evidence type="ECO:0000256" key="1">
    <source>
        <dbReference type="SAM" id="Phobius"/>
    </source>
</evidence>